<evidence type="ECO:0000256" key="1">
    <source>
        <dbReference type="ARBA" id="ARBA00004167"/>
    </source>
</evidence>
<dbReference type="InterPro" id="IPR001611">
    <property type="entry name" value="Leu-rich_rpt"/>
</dbReference>
<keyword evidence="2" id="KW-0433">Leucine-rich repeat</keyword>
<evidence type="ECO:0000256" key="6">
    <source>
        <dbReference type="ARBA" id="ARBA00023136"/>
    </source>
</evidence>
<dbReference type="InterPro" id="IPR011009">
    <property type="entry name" value="Kinase-like_dom_sf"/>
</dbReference>
<dbReference type="Gene3D" id="3.80.10.10">
    <property type="entry name" value="Ribonuclease Inhibitor"/>
    <property type="match status" value="2"/>
</dbReference>
<dbReference type="AlphaFoldDB" id="A0A5P1FQJ1"/>
<dbReference type="PROSITE" id="PS00108">
    <property type="entry name" value="PROTEIN_KINASE_ST"/>
    <property type="match status" value="1"/>
</dbReference>
<dbReference type="PROSITE" id="PS50011">
    <property type="entry name" value="PROTEIN_KINASE_DOM"/>
    <property type="match status" value="1"/>
</dbReference>
<organism evidence="9 10">
    <name type="scientific">Asparagus officinalis</name>
    <name type="common">Garden asparagus</name>
    <dbReference type="NCBI Taxonomy" id="4686"/>
    <lineage>
        <taxon>Eukaryota</taxon>
        <taxon>Viridiplantae</taxon>
        <taxon>Streptophyta</taxon>
        <taxon>Embryophyta</taxon>
        <taxon>Tracheophyta</taxon>
        <taxon>Spermatophyta</taxon>
        <taxon>Magnoliopsida</taxon>
        <taxon>Liliopsida</taxon>
        <taxon>Asparagales</taxon>
        <taxon>Asparagaceae</taxon>
        <taxon>Asparagoideae</taxon>
        <taxon>Asparagus</taxon>
    </lineage>
</organism>
<evidence type="ECO:0000313" key="10">
    <source>
        <dbReference type="Proteomes" id="UP000243459"/>
    </source>
</evidence>
<dbReference type="GO" id="GO:0016020">
    <property type="term" value="C:membrane"/>
    <property type="evidence" value="ECO:0007669"/>
    <property type="project" value="UniProtKB-SubCell"/>
</dbReference>
<evidence type="ECO:0000259" key="8">
    <source>
        <dbReference type="PROSITE" id="PS50011"/>
    </source>
</evidence>
<reference evidence="10" key="1">
    <citation type="journal article" date="2017" name="Nat. Commun.">
        <title>The asparagus genome sheds light on the origin and evolution of a young Y chromosome.</title>
        <authorList>
            <person name="Harkess A."/>
            <person name="Zhou J."/>
            <person name="Xu C."/>
            <person name="Bowers J.E."/>
            <person name="Van der Hulst R."/>
            <person name="Ayyampalayam S."/>
            <person name="Mercati F."/>
            <person name="Riccardi P."/>
            <person name="McKain M.R."/>
            <person name="Kakrana A."/>
            <person name="Tang H."/>
            <person name="Ray J."/>
            <person name="Groenendijk J."/>
            <person name="Arikit S."/>
            <person name="Mathioni S.M."/>
            <person name="Nakano M."/>
            <person name="Shan H."/>
            <person name="Telgmann-Rauber A."/>
            <person name="Kanno A."/>
            <person name="Yue Z."/>
            <person name="Chen H."/>
            <person name="Li W."/>
            <person name="Chen Y."/>
            <person name="Xu X."/>
            <person name="Zhang Y."/>
            <person name="Luo S."/>
            <person name="Chen H."/>
            <person name="Gao J."/>
            <person name="Mao Z."/>
            <person name="Pires J.C."/>
            <person name="Luo M."/>
            <person name="Kudrna D."/>
            <person name="Wing R.A."/>
            <person name="Meyers B.C."/>
            <person name="Yi K."/>
            <person name="Kong H."/>
            <person name="Lavrijsen P."/>
            <person name="Sunseri F."/>
            <person name="Falavigna A."/>
            <person name="Ye Y."/>
            <person name="Leebens-Mack J.H."/>
            <person name="Chen G."/>
        </authorList>
    </citation>
    <scope>NUCLEOTIDE SEQUENCE [LARGE SCALE GENOMIC DNA]</scope>
    <source>
        <strain evidence="10">cv. DH0086</strain>
    </source>
</reference>
<dbReference type="Gene3D" id="3.30.200.20">
    <property type="entry name" value="Phosphorylase Kinase, domain 1"/>
    <property type="match status" value="1"/>
</dbReference>
<dbReference type="InterPro" id="IPR055414">
    <property type="entry name" value="LRR_R13L4/SHOC2-like"/>
</dbReference>
<keyword evidence="3 7" id="KW-0812">Transmembrane</keyword>
<dbReference type="InterPro" id="IPR003591">
    <property type="entry name" value="Leu-rich_rpt_typical-subtyp"/>
</dbReference>
<dbReference type="InterPro" id="IPR051809">
    <property type="entry name" value="Plant_receptor-like_S/T_kinase"/>
</dbReference>
<evidence type="ECO:0000256" key="2">
    <source>
        <dbReference type="ARBA" id="ARBA00022614"/>
    </source>
</evidence>
<dbReference type="Gene3D" id="1.10.510.10">
    <property type="entry name" value="Transferase(Phosphotransferase) domain 1"/>
    <property type="match status" value="1"/>
</dbReference>
<dbReference type="SUPFAM" id="SSF52058">
    <property type="entry name" value="L domain-like"/>
    <property type="match status" value="1"/>
</dbReference>
<gene>
    <name evidence="9" type="ORF">A4U43_C01F16030</name>
</gene>
<dbReference type="SUPFAM" id="SSF56112">
    <property type="entry name" value="Protein kinase-like (PK-like)"/>
    <property type="match status" value="1"/>
</dbReference>
<proteinExistence type="predicted"/>
<comment type="subcellular location">
    <subcellularLocation>
        <location evidence="1">Membrane</location>
        <topology evidence="1">Single-pass membrane protein</topology>
    </subcellularLocation>
</comment>
<dbReference type="Pfam" id="PF00069">
    <property type="entry name" value="Pkinase"/>
    <property type="match status" value="1"/>
</dbReference>
<dbReference type="InterPro" id="IPR008271">
    <property type="entry name" value="Ser/Thr_kinase_AS"/>
</dbReference>
<feature type="domain" description="Protein kinase" evidence="8">
    <location>
        <begin position="450"/>
        <end position="632"/>
    </location>
</feature>
<accession>A0A5P1FQJ1</accession>
<keyword evidence="10" id="KW-1185">Reference proteome</keyword>
<dbReference type="EMBL" id="CM007381">
    <property type="protein sequence ID" value="ONK80294.1"/>
    <property type="molecule type" value="Genomic_DNA"/>
</dbReference>
<feature type="transmembrane region" description="Helical" evidence="7">
    <location>
        <begin position="394"/>
        <end position="417"/>
    </location>
</feature>
<dbReference type="Pfam" id="PF13855">
    <property type="entry name" value="LRR_8"/>
    <property type="match status" value="1"/>
</dbReference>
<dbReference type="FunFam" id="3.80.10.10:FF:000095">
    <property type="entry name" value="LRR receptor-like serine/threonine-protein kinase GSO1"/>
    <property type="match status" value="1"/>
</dbReference>
<name>A0A5P1FQJ1_ASPOF</name>
<dbReference type="PANTHER" id="PTHR27008">
    <property type="entry name" value="OS04G0122200 PROTEIN"/>
    <property type="match status" value="1"/>
</dbReference>
<dbReference type="SMART" id="SM00369">
    <property type="entry name" value="LRR_TYP"/>
    <property type="match status" value="6"/>
</dbReference>
<evidence type="ECO:0000313" key="9">
    <source>
        <dbReference type="EMBL" id="ONK80294.1"/>
    </source>
</evidence>
<evidence type="ECO:0000256" key="3">
    <source>
        <dbReference type="ARBA" id="ARBA00022692"/>
    </source>
</evidence>
<keyword evidence="6 7" id="KW-0472">Membrane</keyword>
<dbReference type="InterPro" id="IPR000719">
    <property type="entry name" value="Prot_kinase_dom"/>
</dbReference>
<dbReference type="Pfam" id="PF23598">
    <property type="entry name" value="LRR_14"/>
    <property type="match status" value="1"/>
</dbReference>
<dbReference type="Gramene" id="ONK80294">
    <property type="protein sequence ID" value="ONK80294"/>
    <property type="gene ID" value="A4U43_C01F16030"/>
</dbReference>
<dbReference type="PANTHER" id="PTHR27008:SF497">
    <property type="entry name" value="OS11G0695000 PROTEIN"/>
    <property type="match status" value="1"/>
</dbReference>
<dbReference type="SMART" id="SM00220">
    <property type="entry name" value="S_TKc"/>
    <property type="match status" value="1"/>
</dbReference>
<dbReference type="PRINTS" id="PR00019">
    <property type="entry name" value="LEURICHRPT"/>
</dbReference>
<keyword evidence="4" id="KW-0677">Repeat</keyword>
<evidence type="ECO:0000256" key="7">
    <source>
        <dbReference type="SAM" id="Phobius"/>
    </source>
</evidence>
<dbReference type="GO" id="GO:0005524">
    <property type="term" value="F:ATP binding"/>
    <property type="evidence" value="ECO:0007669"/>
    <property type="project" value="InterPro"/>
</dbReference>
<dbReference type="Pfam" id="PF00560">
    <property type="entry name" value="LRR_1"/>
    <property type="match status" value="1"/>
</dbReference>
<dbReference type="FunFam" id="3.30.200.20:FF:000661">
    <property type="entry name" value="Serine-threonine protein kinase plant-type"/>
    <property type="match status" value="1"/>
</dbReference>
<evidence type="ECO:0000256" key="4">
    <source>
        <dbReference type="ARBA" id="ARBA00022737"/>
    </source>
</evidence>
<dbReference type="Proteomes" id="UP000243459">
    <property type="component" value="Chromosome 1"/>
</dbReference>
<protein>
    <recommendedName>
        <fullName evidence="8">Protein kinase domain-containing protein</fullName>
    </recommendedName>
</protein>
<dbReference type="InterPro" id="IPR032675">
    <property type="entry name" value="LRR_dom_sf"/>
</dbReference>
<evidence type="ECO:0000256" key="5">
    <source>
        <dbReference type="ARBA" id="ARBA00022989"/>
    </source>
</evidence>
<dbReference type="OMA" id="IVRMDMK"/>
<dbReference type="GO" id="GO:0004672">
    <property type="term" value="F:protein kinase activity"/>
    <property type="evidence" value="ECO:0007669"/>
    <property type="project" value="InterPro"/>
</dbReference>
<keyword evidence="5 7" id="KW-1133">Transmembrane helix</keyword>
<sequence>MSMMKQLEYSHEPDPSISRILSASMFSKPYHSAFCQPLSSLQYGKFSRSLHNRTFNPPVTYVLSRGSLPSNISLNSMLQFLSVSDNRLTGGIPSSLSHFHHLQVLALSVNGFSGRIPPEIGKLQQLRLLALGKKQSHSLWSLDMGNNELAGIIPSEIGMLENLQSLILNNNRLHGSIPWELGGLKRLSKLSLEANSLSGFTPDSLGNISGLQHLLLGANELSARIPKTIWSLTGLIELNLSRNILNGSLPLRMGNIKSLDILDMSMNQLSGNILSAFKELQMLRYLDLSDNSFDGLIPQSLSELISIEALNLSHNNLSGIIPNSLVNLQYLRSMDLSFNKLTGNVPDGGVFSNLIVASVLGNAALCGAPRIGFPPCTTNDVSPSSATRALLFNYVLPAAAITVISFAFCYMVLIFFFRRQTNNQAPSDTPSLDSHRSISCHQLVRATENFSEANLLGRVSFGSVYKGCLDDGLIIAVKVLNLEVQGALRSFNVECHALIVVRHRNLVKIISTCSQLKFRALVLQFMPNGSLERWLYSHTYCLNLLERINIAIDVASALEYLHHHYSQIVLHCDLKPSNVVMNEDMTAHVADFGIAKVLVGDSWTVTSTSKRGTIGHMAPVSLSNSSPEYANR</sequence>